<reference evidence="5" key="1">
    <citation type="journal article" date="2010" name="Genome Biol.">
        <title>Genome sequence of the necrotrophic plant pathogen Pythium ultimum reveals original pathogenicity mechanisms and effector repertoire.</title>
        <authorList>
            <person name="Levesque C.A."/>
            <person name="Brouwer H."/>
            <person name="Cano L."/>
            <person name="Hamilton J.P."/>
            <person name="Holt C."/>
            <person name="Huitema E."/>
            <person name="Raffaele S."/>
            <person name="Robideau G.P."/>
            <person name="Thines M."/>
            <person name="Win J."/>
            <person name="Zerillo M.M."/>
            <person name="Beakes G.W."/>
            <person name="Boore J.L."/>
            <person name="Busam D."/>
            <person name="Dumas B."/>
            <person name="Ferriera S."/>
            <person name="Fuerstenberg S.I."/>
            <person name="Gachon C.M."/>
            <person name="Gaulin E."/>
            <person name="Govers F."/>
            <person name="Grenville-Briggs L."/>
            <person name="Horner N."/>
            <person name="Hostetler J."/>
            <person name="Jiang R.H."/>
            <person name="Johnson J."/>
            <person name="Krajaejun T."/>
            <person name="Lin H."/>
            <person name="Meijer H.J."/>
            <person name="Moore B."/>
            <person name="Morris P."/>
            <person name="Phuntmart V."/>
            <person name="Puiu D."/>
            <person name="Shetty J."/>
            <person name="Stajich J.E."/>
            <person name="Tripathy S."/>
            <person name="Wawra S."/>
            <person name="van West P."/>
            <person name="Whitty B.R."/>
            <person name="Coutinho P.M."/>
            <person name="Henrissat B."/>
            <person name="Martin F."/>
            <person name="Thomas P.D."/>
            <person name="Tyler B.M."/>
            <person name="De Vries R.P."/>
            <person name="Kamoun S."/>
            <person name="Yandell M."/>
            <person name="Tisserat N."/>
            <person name="Buell C.R."/>
        </authorList>
    </citation>
    <scope>NUCLEOTIDE SEQUENCE</scope>
    <source>
        <strain evidence="5">DAOM:BR144</strain>
    </source>
</reference>
<proteinExistence type="predicted"/>
<dbReference type="Pfam" id="PF12796">
    <property type="entry name" value="Ank_2"/>
    <property type="match status" value="1"/>
</dbReference>
<evidence type="ECO:0000256" key="2">
    <source>
        <dbReference type="ARBA" id="ARBA00023043"/>
    </source>
</evidence>
<dbReference type="EMBL" id="ADOS01001529">
    <property type="status" value="NOT_ANNOTATED_CDS"/>
    <property type="molecule type" value="Genomic_DNA"/>
</dbReference>
<dbReference type="SUPFAM" id="SSF48403">
    <property type="entry name" value="Ankyrin repeat"/>
    <property type="match status" value="1"/>
</dbReference>
<evidence type="ECO:0000256" key="1">
    <source>
        <dbReference type="ARBA" id="ARBA00022737"/>
    </source>
</evidence>
<dbReference type="VEuPathDB" id="FungiDB:PYU1_G014129"/>
<dbReference type="InParanoid" id="K3XAB0"/>
<feature type="compositionally biased region" description="Low complexity" evidence="3">
    <location>
        <begin position="227"/>
        <end position="239"/>
    </location>
</feature>
<dbReference type="Proteomes" id="UP000019132">
    <property type="component" value="Unassembled WGS sequence"/>
</dbReference>
<protein>
    <submittedName>
        <fullName evidence="4">Uncharacterized protein</fullName>
    </submittedName>
</protein>
<dbReference type="PANTHER" id="PTHR24198:SF165">
    <property type="entry name" value="ANKYRIN REPEAT-CONTAINING PROTEIN-RELATED"/>
    <property type="match status" value="1"/>
</dbReference>
<evidence type="ECO:0000313" key="4">
    <source>
        <dbReference type="EnsemblProtists" id="PYU1_T014159"/>
    </source>
</evidence>
<evidence type="ECO:0000313" key="5">
    <source>
        <dbReference type="Proteomes" id="UP000019132"/>
    </source>
</evidence>
<reference evidence="4" key="3">
    <citation type="submission" date="2015-02" db="UniProtKB">
        <authorList>
            <consortium name="EnsemblProtists"/>
        </authorList>
    </citation>
    <scope>IDENTIFICATION</scope>
    <source>
        <strain evidence="4">DAOM BR144</strain>
    </source>
</reference>
<dbReference type="eggNOG" id="ENOG502S0U3">
    <property type="taxonomic scope" value="Eukaryota"/>
</dbReference>
<keyword evidence="2" id="KW-0040">ANK repeat</keyword>
<dbReference type="HOGENOM" id="CLU_550416_0_0_1"/>
<organism evidence="4 5">
    <name type="scientific">Globisporangium ultimum (strain ATCC 200006 / CBS 805.95 / DAOM BR144)</name>
    <name type="common">Pythium ultimum</name>
    <dbReference type="NCBI Taxonomy" id="431595"/>
    <lineage>
        <taxon>Eukaryota</taxon>
        <taxon>Sar</taxon>
        <taxon>Stramenopiles</taxon>
        <taxon>Oomycota</taxon>
        <taxon>Peronosporomycetes</taxon>
        <taxon>Pythiales</taxon>
        <taxon>Pythiaceae</taxon>
        <taxon>Globisporangium</taxon>
    </lineage>
</organism>
<dbReference type="Gene3D" id="1.25.40.20">
    <property type="entry name" value="Ankyrin repeat-containing domain"/>
    <property type="match status" value="1"/>
</dbReference>
<feature type="region of interest" description="Disordered" evidence="3">
    <location>
        <begin position="218"/>
        <end position="266"/>
    </location>
</feature>
<sequence length="467" mass="52979">MAKGVTHLVRKLFGKHDLHLRLRRAVQQSKPRQIATLLEEGASPVWTSDKPRKHELNALLLACQQGDAHILNLLLDSFFHQQEALAVWGPRMYCMVIRSGHWKAFLQLHKRNVPKVPTHDSAHTIPSPIFVAAENGQHQILTFLIRQNPLEWRNYEFNGHSLLSIASKYGHYECVEVLLANMLATGEKMDFAIDCARKYHQAHVLVLLTSCLPEYSSHSQDMYKPNSRSSLSSSFGEFSRPLRGHHRGSLAETEDSDDNDLERRSSTWMFSDEKESLYGMPFSNESDEAAYQRYNPNRQTMDGFGLLQAARDAEARKKAQATGLRHSDDNIGFQRQSSSGELTWDSSSPPDSLDEDARWYAMNPAEEIIHPYIKSNTSSNSEGDPFSDFDGTFHTMEQHPPPAKVKTQEYTRETSYVPPPPAPQPLLIQTPPVSNKVISIRSQNFRNFQTLPSIKEERQTLLGGTDL</sequence>
<dbReference type="InterPro" id="IPR036770">
    <property type="entry name" value="Ankyrin_rpt-contain_sf"/>
</dbReference>
<keyword evidence="1" id="KW-0677">Repeat</keyword>
<accession>K3XAB0</accession>
<dbReference type="InterPro" id="IPR002110">
    <property type="entry name" value="Ankyrin_rpt"/>
</dbReference>
<dbReference type="PANTHER" id="PTHR24198">
    <property type="entry name" value="ANKYRIN REPEAT AND PROTEIN KINASE DOMAIN-CONTAINING PROTEIN"/>
    <property type="match status" value="1"/>
</dbReference>
<reference evidence="5" key="2">
    <citation type="submission" date="2010-04" db="EMBL/GenBank/DDBJ databases">
        <authorList>
            <person name="Buell R."/>
            <person name="Hamilton J."/>
            <person name="Hostetler J."/>
        </authorList>
    </citation>
    <scope>NUCLEOTIDE SEQUENCE [LARGE SCALE GENOMIC DNA]</scope>
    <source>
        <strain evidence="5">DAOM:BR144</strain>
    </source>
</reference>
<dbReference type="EnsemblProtists" id="PYU1_T014159">
    <property type="protein sequence ID" value="PYU1_T014159"/>
    <property type="gene ID" value="PYU1_G014129"/>
</dbReference>
<feature type="region of interest" description="Disordered" evidence="3">
    <location>
        <begin position="317"/>
        <end position="355"/>
    </location>
</feature>
<evidence type="ECO:0000256" key="3">
    <source>
        <dbReference type="SAM" id="MobiDB-lite"/>
    </source>
</evidence>
<keyword evidence="5" id="KW-1185">Reference proteome</keyword>
<dbReference type="SMART" id="SM00248">
    <property type="entry name" value="ANK"/>
    <property type="match status" value="3"/>
</dbReference>
<dbReference type="AlphaFoldDB" id="K3XAB0"/>
<name>K3XAB0_GLOUD</name>